<keyword evidence="3" id="KW-1185">Reference proteome</keyword>
<accession>A0A1R3JE84</accession>
<keyword evidence="2" id="KW-0808">Transferase</keyword>
<evidence type="ECO:0000313" key="2">
    <source>
        <dbReference type="EMBL" id="OMO93134.1"/>
    </source>
</evidence>
<sequence length="117" mass="13114">MSSSIWKSIMKSLLLGSSFCKAVVEGSNRSSSHWKLVWTGLAPPKVEAFVWPILNDVVFNGKHLDLLQLIDIIKVRLVWWIMAKWPDQSQPFEDLVCCPLLAKTSMVKKKLGGVACS</sequence>
<evidence type="ECO:0000256" key="1">
    <source>
        <dbReference type="SAM" id="SignalP"/>
    </source>
</evidence>
<dbReference type="OrthoDB" id="1435117at2759"/>
<gene>
    <name evidence="2" type="ORF">COLO4_17106</name>
</gene>
<name>A0A1R3JE84_9ROSI</name>
<protein>
    <submittedName>
        <fullName evidence="2">Receptor-like protein kinase ANXUR2</fullName>
    </submittedName>
</protein>
<dbReference type="EMBL" id="AWUE01016288">
    <property type="protein sequence ID" value="OMO93134.1"/>
    <property type="molecule type" value="Genomic_DNA"/>
</dbReference>
<dbReference type="AlphaFoldDB" id="A0A1R3JE84"/>
<keyword evidence="1" id="KW-0732">Signal</keyword>
<feature type="signal peptide" evidence="1">
    <location>
        <begin position="1"/>
        <end position="22"/>
    </location>
</feature>
<proteinExistence type="predicted"/>
<keyword evidence="2" id="KW-0418">Kinase</keyword>
<reference evidence="3" key="1">
    <citation type="submission" date="2013-09" db="EMBL/GenBank/DDBJ databases">
        <title>Corchorus olitorius genome sequencing.</title>
        <authorList>
            <person name="Alam M."/>
            <person name="Haque M.S."/>
            <person name="Islam M.S."/>
            <person name="Emdad E.M."/>
            <person name="Islam M.M."/>
            <person name="Ahmed B."/>
            <person name="Halim A."/>
            <person name="Hossen Q.M.M."/>
            <person name="Hossain M.Z."/>
            <person name="Ahmed R."/>
            <person name="Khan M.M."/>
            <person name="Islam R."/>
            <person name="Rashid M.M."/>
            <person name="Khan S.A."/>
            <person name="Rahman M.S."/>
            <person name="Alam M."/>
            <person name="Yahiya A.S."/>
            <person name="Khan M.S."/>
            <person name="Azam M.S."/>
            <person name="Haque T."/>
            <person name="Lashkar M.Z.H."/>
            <person name="Akhand A.I."/>
            <person name="Morshed G."/>
            <person name="Roy S."/>
            <person name="Uddin K.S."/>
            <person name="Rabeya T."/>
            <person name="Hossain A.S."/>
            <person name="Chowdhury A."/>
            <person name="Snigdha A.R."/>
            <person name="Mortoza M.S."/>
            <person name="Matin S.A."/>
            <person name="Hoque S.M.E."/>
            <person name="Islam M.K."/>
            <person name="Roy D.K."/>
            <person name="Haider R."/>
            <person name="Moosa M.M."/>
            <person name="Elias S.M."/>
            <person name="Hasan A.M."/>
            <person name="Jahan S."/>
            <person name="Shafiuddin M."/>
            <person name="Mahmood N."/>
            <person name="Shommy N.S."/>
        </authorList>
    </citation>
    <scope>NUCLEOTIDE SEQUENCE [LARGE SCALE GENOMIC DNA]</scope>
    <source>
        <strain evidence="3">cv. O-4</strain>
    </source>
</reference>
<feature type="chain" id="PRO_5012300318" evidence="1">
    <location>
        <begin position="23"/>
        <end position="117"/>
    </location>
</feature>
<comment type="caution">
    <text evidence="2">The sequence shown here is derived from an EMBL/GenBank/DDBJ whole genome shotgun (WGS) entry which is preliminary data.</text>
</comment>
<dbReference type="GO" id="GO:0016301">
    <property type="term" value="F:kinase activity"/>
    <property type="evidence" value="ECO:0007669"/>
    <property type="project" value="UniProtKB-KW"/>
</dbReference>
<evidence type="ECO:0000313" key="3">
    <source>
        <dbReference type="Proteomes" id="UP000187203"/>
    </source>
</evidence>
<dbReference type="Proteomes" id="UP000187203">
    <property type="component" value="Unassembled WGS sequence"/>
</dbReference>
<keyword evidence="2" id="KW-0675">Receptor</keyword>
<organism evidence="2 3">
    <name type="scientific">Corchorus olitorius</name>
    <dbReference type="NCBI Taxonomy" id="93759"/>
    <lineage>
        <taxon>Eukaryota</taxon>
        <taxon>Viridiplantae</taxon>
        <taxon>Streptophyta</taxon>
        <taxon>Embryophyta</taxon>
        <taxon>Tracheophyta</taxon>
        <taxon>Spermatophyta</taxon>
        <taxon>Magnoliopsida</taxon>
        <taxon>eudicotyledons</taxon>
        <taxon>Gunneridae</taxon>
        <taxon>Pentapetalae</taxon>
        <taxon>rosids</taxon>
        <taxon>malvids</taxon>
        <taxon>Malvales</taxon>
        <taxon>Malvaceae</taxon>
        <taxon>Grewioideae</taxon>
        <taxon>Apeibeae</taxon>
        <taxon>Corchorus</taxon>
    </lineage>
</organism>